<protein>
    <submittedName>
        <fullName evidence="1">Uncharacterized protein</fullName>
    </submittedName>
</protein>
<evidence type="ECO:0000313" key="1">
    <source>
        <dbReference type="EMBL" id="MBK6089024.1"/>
    </source>
</evidence>
<dbReference type="EMBL" id="JAEQMG010000105">
    <property type="protein sequence ID" value="MBK6089024.1"/>
    <property type="molecule type" value="Genomic_DNA"/>
</dbReference>
<dbReference type="Proteomes" id="UP000633365">
    <property type="component" value="Unassembled WGS sequence"/>
</dbReference>
<dbReference type="SUPFAM" id="SSF46689">
    <property type="entry name" value="Homeodomain-like"/>
    <property type="match status" value="1"/>
</dbReference>
<sequence>MKRVSNETKQIIINQFNNGISVASLTETTGIPRSTIYGWLKASHNNSSSKKKPVNK</sequence>
<organism evidence="1 2">
    <name type="scientific">Ruminococcus difficilis</name>
    <dbReference type="NCBI Taxonomy" id="2763069"/>
    <lineage>
        <taxon>Bacteria</taxon>
        <taxon>Bacillati</taxon>
        <taxon>Bacillota</taxon>
        <taxon>Clostridia</taxon>
        <taxon>Eubacteriales</taxon>
        <taxon>Oscillospiraceae</taxon>
        <taxon>Ruminococcus</taxon>
    </lineage>
</organism>
<gene>
    <name evidence="1" type="ORF">JKK62_10290</name>
</gene>
<dbReference type="InterPro" id="IPR009057">
    <property type="entry name" value="Homeodomain-like_sf"/>
</dbReference>
<dbReference type="Gene3D" id="1.10.10.10">
    <property type="entry name" value="Winged helix-like DNA-binding domain superfamily/Winged helix DNA-binding domain"/>
    <property type="match status" value="1"/>
</dbReference>
<name>A0A935C1Z1_9FIRM</name>
<accession>A0A935C1Z1</accession>
<dbReference type="RefSeq" id="WP_201427821.1">
    <property type="nucleotide sequence ID" value="NZ_JAEQMG010000105.1"/>
</dbReference>
<reference evidence="1" key="1">
    <citation type="submission" date="2021-01" db="EMBL/GenBank/DDBJ databases">
        <title>Genome public.</title>
        <authorList>
            <person name="Liu C."/>
            <person name="Sun Q."/>
        </authorList>
    </citation>
    <scope>NUCLEOTIDE SEQUENCE</scope>
    <source>
        <strain evidence="1">M6</strain>
    </source>
</reference>
<dbReference type="AlphaFoldDB" id="A0A935C1Z1"/>
<dbReference type="InterPro" id="IPR036388">
    <property type="entry name" value="WH-like_DNA-bd_sf"/>
</dbReference>
<proteinExistence type="predicted"/>
<evidence type="ECO:0000313" key="2">
    <source>
        <dbReference type="Proteomes" id="UP000633365"/>
    </source>
</evidence>
<keyword evidence="2" id="KW-1185">Reference proteome</keyword>
<comment type="caution">
    <text evidence="1">The sequence shown here is derived from an EMBL/GenBank/DDBJ whole genome shotgun (WGS) entry which is preliminary data.</text>
</comment>